<keyword evidence="7" id="KW-0029">Amino-acid transport</keyword>
<feature type="transmembrane region" description="Helical" evidence="11">
    <location>
        <begin position="320"/>
        <end position="341"/>
    </location>
</feature>
<proteinExistence type="inferred from homology"/>
<feature type="transmembrane region" description="Helical" evidence="11">
    <location>
        <begin position="446"/>
        <end position="465"/>
    </location>
</feature>
<keyword evidence="9 11" id="KW-0472">Membrane</keyword>
<evidence type="ECO:0000256" key="5">
    <source>
        <dbReference type="ARBA" id="ARBA00022519"/>
    </source>
</evidence>
<feature type="compositionally biased region" description="Low complexity" evidence="10">
    <location>
        <begin position="42"/>
        <end position="61"/>
    </location>
</feature>
<dbReference type="PATRIC" id="fig|1321816.3.peg.294"/>
<feature type="transmembrane region" description="Helical" evidence="11">
    <location>
        <begin position="217"/>
        <end position="238"/>
    </location>
</feature>
<sequence length="537" mass="58538">MYWDCVRQRAQGSEQEKHNRKLAKLPQEKTRGLRMANISEKASGANAQSTATAQTKQATNTEPANNQEHLKKGLQNRHIQLIALGGAIGTGLFYGSAESIQLAGPSILLTYLLGGALIFLIVRALGEMSTYDPKAGAFSYYASHYWSKRAGFVSGWNYWANYLLVSMVELAVVGQFVQYWFPAIPAWVSAAVFMVLITAANMLGVKAFGEFEFWFAIIKIVAVIAMIIVGIAVIFMAIPDADGAIPGLHNLANFFPNGFFTAHHAAGSSAAGAAGGVTYSGVLMALVVVMFSFGGTELIGITAGEAEDPKKSIPKATNEVVWRILLFYVVALFVIMCVVPWDKIGVPNKNGVVVSPFVQIFDSVGIQFAAGLLNFVCLTAVISVYNSALYSNSRMLYSLALQGNAPAYLSKTNKRGVPHWGVLTSAAITVIAVVVVFLWPEFAFNYLMSIATFSGILNWSLIAITQMKFRKFIGAEGEKDLTFKLPLAKITPWIILIAMLAIYALMWLSPSYRVAAWLGPIWCVVLVVAYEITQRFK</sequence>
<organism evidence="13 14">
    <name type="scientific">Alloscardovia omnicolens F0580</name>
    <dbReference type="NCBI Taxonomy" id="1321816"/>
    <lineage>
        <taxon>Bacteria</taxon>
        <taxon>Bacillati</taxon>
        <taxon>Actinomycetota</taxon>
        <taxon>Actinomycetes</taxon>
        <taxon>Bifidobacteriales</taxon>
        <taxon>Bifidobacteriaceae</taxon>
        <taxon>Alloscardovia</taxon>
    </lineage>
</organism>
<feature type="region of interest" description="Disordered" evidence="10">
    <location>
        <begin position="40"/>
        <end position="63"/>
    </location>
</feature>
<keyword evidence="4" id="KW-1003">Cell membrane</keyword>
<evidence type="ECO:0000256" key="9">
    <source>
        <dbReference type="ARBA" id="ARBA00023136"/>
    </source>
</evidence>
<evidence type="ECO:0000256" key="1">
    <source>
        <dbReference type="ARBA" id="ARBA00004429"/>
    </source>
</evidence>
<evidence type="ECO:0000313" key="13">
    <source>
        <dbReference type="EMBL" id="ERH31902.1"/>
    </source>
</evidence>
<evidence type="ECO:0000313" key="14">
    <source>
        <dbReference type="Proteomes" id="UP000016519"/>
    </source>
</evidence>
<name>U1SML9_9BIFI</name>
<keyword evidence="3" id="KW-0813">Transport</keyword>
<feature type="transmembrane region" description="Helical" evidence="11">
    <location>
        <begin position="420"/>
        <end position="440"/>
    </location>
</feature>
<dbReference type="STRING" id="419015.HMPREF3214_00770"/>
<reference evidence="13 14" key="1">
    <citation type="submission" date="2013-08" db="EMBL/GenBank/DDBJ databases">
        <authorList>
            <person name="Weinstock G."/>
            <person name="Sodergren E."/>
            <person name="Wylie T."/>
            <person name="Fulton L."/>
            <person name="Fulton R."/>
            <person name="Fronick C."/>
            <person name="O'Laughlin M."/>
            <person name="Godfrey J."/>
            <person name="Miner T."/>
            <person name="Herter B."/>
            <person name="Appelbaum E."/>
            <person name="Cordes M."/>
            <person name="Lek S."/>
            <person name="Wollam A."/>
            <person name="Pepin K.H."/>
            <person name="Palsikar V.B."/>
            <person name="Mitreva M."/>
            <person name="Wilson R.K."/>
        </authorList>
    </citation>
    <scope>NUCLEOTIDE SEQUENCE [LARGE SCALE GENOMIC DNA]</scope>
    <source>
        <strain evidence="13 14">F0580</strain>
    </source>
</reference>
<feature type="transmembrane region" description="Helical" evidence="11">
    <location>
        <begin position="514"/>
        <end position="533"/>
    </location>
</feature>
<dbReference type="Pfam" id="PF00324">
    <property type="entry name" value="AA_permease"/>
    <property type="match status" value="1"/>
</dbReference>
<dbReference type="GO" id="GO:0006865">
    <property type="term" value="P:amino acid transport"/>
    <property type="evidence" value="ECO:0007669"/>
    <property type="project" value="UniProtKB-KW"/>
</dbReference>
<feature type="transmembrane region" description="Helical" evidence="11">
    <location>
        <begin position="486"/>
        <end position="508"/>
    </location>
</feature>
<dbReference type="AlphaFoldDB" id="U1SML9"/>
<dbReference type="Gene3D" id="1.20.1740.10">
    <property type="entry name" value="Amino acid/polyamine transporter I"/>
    <property type="match status" value="1"/>
</dbReference>
<dbReference type="PANTHER" id="PTHR43495">
    <property type="entry name" value="GABA PERMEASE"/>
    <property type="match status" value="1"/>
</dbReference>
<dbReference type="GO" id="GO:0005886">
    <property type="term" value="C:plasma membrane"/>
    <property type="evidence" value="ECO:0007669"/>
    <property type="project" value="UniProtKB-SubCell"/>
</dbReference>
<dbReference type="FunFam" id="1.20.1740.10:FF:000001">
    <property type="entry name" value="Amino acid permease"/>
    <property type="match status" value="1"/>
</dbReference>
<comment type="subcellular location">
    <subcellularLocation>
        <location evidence="1">Cell inner membrane</location>
        <topology evidence="1">Multi-pass membrane protein</topology>
    </subcellularLocation>
</comment>
<keyword evidence="6 11" id="KW-0812">Transmembrane</keyword>
<dbReference type="HOGENOM" id="CLU_007946_9_3_11"/>
<evidence type="ECO:0000256" key="2">
    <source>
        <dbReference type="ARBA" id="ARBA00008583"/>
    </source>
</evidence>
<dbReference type="EMBL" id="AWSI01000009">
    <property type="protein sequence ID" value="ERH31902.1"/>
    <property type="molecule type" value="Genomic_DNA"/>
</dbReference>
<feature type="transmembrane region" description="Helical" evidence="11">
    <location>
        <begin position="364"/>
        <end position="385"/>
    </location>
</feature>
<evidence type="ECO:0000256" key="8">
    <source>
        <dbReference type="ARBA" id="ARBA00022989"/>
    </source>
</evidence>
<evidence type="ECO:0000256" key="11">
    <source>
        <dbReference type="SAM" id="Phobius"/>
    </source>
</evidence>
<feature type="transmembrane region" description="Helical" evidence="11">
    <location>
        <begin position="79"/>
        <end position="97"/>
    </location>
</feature>
<dbReference type="PROSITE" id="PS00218">
    <property type="entry name" value="AMINO_ACID_PERMEASE_1"/>
    <property type="match status" value="1"/>
</dbReference>
<comment type="similarity">
    <text evidence="2">Belongs to the amino acid-polyamine-organocation (APC) superfamily. Amino acid transporter (AAT) (TC 2.A.3.1) family.</text>
</comment>
<evidence type="ECO:0000256" key="7">
    <source>
        <dbReference type="ARBA" id="ARBA00022970"/>
    </source>
</evidence>
<accession>U1SML9</accession>
<evidence type="ECO:0000256" key="3">
    <source>
        <dbReference type="ARBA" id="ARBA00022448"/>
    </source>
</evidence>
<evidence type="ECO:0000259" key="12">
    <source>
        <dbReference type="Pfam" id="PF00324"/>
    </source>
</evidence>
<protein>
    <submittedName>
        <fullName evidence="13">Proline-specific permease ProY domain protein</fullName>
    </submittedName>
</protein>
<gene>
    <name evidence="13" type="ORF">HMPREF9244_00341</name>
</gene>
<feature type="domain" description="Amino acid permease/ SLC12A" evidence="12">
    <location>
        <begin position="78"/>
        <end position="536"/>
    </location>
</feature>
<dbReference type="PIRSF" id="PIRSF006060">
    <property type="entry name" value="AA_transporter"/>
    <property type="match status" value="1"/>
</dbReference>
<dbReference type="GO" id="GO:0055085">
    <property type="term" value="P:transmembrane transport"/>
    <property type="evidence" value="ECO:0007669"/>
    <property type="project" value="InterPro"/>
</dbReference>
<dbReference type="InterPro" id="IPR004840">
    <property type="entry name" value="Amino_acid_permease_CS"/>
</dbReference>
<keyword evidence="8 11" id="KW-1133">Transmembrane helix</keyword>
<feature type="transmembrane region" description="Helical" evidence="11">
    <location>
        <begin position="103"/>
        <end position="125"/>
    </location>
</feature>
<evidence type="ECO:0000256" key="6">
    <source>
        <dbReference type="ARBA" id="ARBA00022692"/>
    </source>
</evidence>
<dbReference type="PANTHER" id="PTHR43495:SF4">
    <property type="entry name" value="AROMATIC AMINO ACID TRANSPORT PROTEIN AROP"/>
    <property type="match status" value="1"/>
</dbReference>
<dbReference type="Proteomes" id="UP000016519">
    <property type="component" value="Unassembled WGS sequence"/>
</dbReference>
<keyword evidence="5" id="KW-0997">Cell inner membrane</keyword>
<comment type="caution">
    <text evidence="13">The sequence shown here is derived from an EMBL/GenBank/DDBJ whole genome shotgun (WGS) entry which is preliminary data.</text>
</comment>
<feature type="transmembrane region" description="Helical" evidence="11">
    <location>
        <begin position="187"/>
        <end position="205"/>
    </location>
</feature>
<feature type="transmembrane region" description="Helical" evidence="11">
    <location>
        <begin position="158"/>
        <end position="181"/>
    </location>
</feature>
<evidence type="ECO:0000256" key="4">
    <source>
        <dbReference type="ARBA" id="ARBA00022475"/>
    </source>
</evidence>
<evidence type="ECO:0000256" key="10">
    <source>
        <dbReference type="SAM" id="MobiDB-lite"/>
    </source>
</evidence>
<dbReference type="InterPro" id="IPR004841">
    <property type="entry name" value="AA-permease/SLC12A_dom"/>
</dbReference>
<keyword evidence="14" id="KW-1185">Reference proteome</keyword>
<feature type="transmembrane region" description="Helical" evidence="11">
    <location>
        <begin position="277"/>
        <end position="299"/>
    </location>
</feature>